<dbReference type="Pfam" id="PF07992">
    <property type="entry name" value="Pyr_redox_2"/>
    <property type="match status" value="1"/>
</dbReference>
<accession>A0A0M0KL29</accession>
<reference evidence="6" key="1">
    <citation type="submission" date="2015-08" db="EMBL/GenBank/DDBJ databases">
        <title>Complete DNA Sequence of Pseudomonas syringae pv. actinidiae, the Causal Agent of Kiwifruit Canker Disease.</title>
        <authorList>
            <person name="Rikkerink E.H.A."/>
            <person name="Fineran P.C."/>
        </authorList>
    </citation>
    <scope>NUCLEOTIDE SEQUENCE</scope>
    <source>
        <strain evidence="6">DSM 13666</strain>
    </source>
</reference>
<dbReference type="Gene3D" id="3.50.50.60">
    <property type="entry name" value="FAD/NAD(P)-binding domain"/>
    <property type="match status" value="2"/>
</dbReference>
<proteinExistence type="predicted"/>
<comment type="subunit">
    <text evidence="2">Homodimer.</text>
</comment>
<evidence type="ECO:0000256" key="2">
    <source>
        <dbReference type="ARBA" id="ARBA00011738"/>
    </source>
</evidence>
<sequence>MYECVIVGGGIAGLQAAIQLGRYEHHVAIIDNGGGRSSLCRRYHNLLGWPDGISGQAIREAGRKQATSLGVEFIDSSVHSVRRQAEHFVIETESTTFEAKRLLLATGISDRIPPFPSLYPMLGKHVFLCPDCDGYEVRGQDTIVIGSGQAGANLSLALTYWKPNLMYINHEQQPLSPEVKQKLASKNILVVHEKVETILHDEETFQGVMLQDGTVHSAPKAFLAMGGAKVESDLAKQLGVERLENHHIVVNPRTKETNVKHVWAVGDVTVHSQLLSIAMGDGAQAAIWIHKSLLHERT</sequence>
<evidence type="ECO:0000256" key="1">
    <source>
        <dbReference type="ARBA" id="ARBA00001974"/>
    </source>
</evidence>
<dbReference type="InterPro" id="IPR036188">
    <property type="entry name" value="FAD/NAD-bd_sf"/>
</dbReference>
<dbReference type="PRINTS" id="PR00469">
    <property type="entry name" value="PNDRDTASEII"/>
</dbReference>
<feature type="domain" description="FAD/NAD(P)-binding" evidence="5">
    <location>
        <begin position="3"/>
        <end position="282"/>
    </location>
</feature>
<dbReference type="SUPFAM" id="SSF51905">
    <property type="entry name" value="FAD/NAD(P)-binding domain"/>
    <property type="match status" value="1"/>
</dbReference>
<dbReference type="InterPro" id="IPR050097">
    <property type="entry name" value="Ferredoxin-NADP_redctase_2"/>
</dbReference>
<evidence type="ECO:0000313" key="6">
    <source>
        <dbReference type="EMBL" id="KOO39490.1"/>
    </source>
</evidence>
<keyword evidence="3" id="KW-0285">Flavoprotein</keyword>
<organism evidence="6">
    <name type="scientific">Halalkalibacterium halodurans</name>
    <name type="common">Bacillus halodurans</name>
    <dbReference type="NCBI Taxonomy" id="86665"/>
    <lineage>
        <taxon>Bacteria</taxon>
        <taxon>Bacillati</taxon>
        <taxon>Bacillota</taxon>
        <taxon>Bacilli</taxon>
        <taxon>Bacillales</taxon>
        <taxon>Bacillaceae</taxon>
        <taxon>Halalkalibacterium (ex Joshi et al. 2022)</taxon>
    </lineage>
</organism>
<keyword evidence="4" id="KW-0560">Oxidoreductase</keyword>
<dbReference type="RefSeq" id="WP_053431448.1">
    <property type="nucleotide sequence ID" value="NZ_CP040441.1"/>
</dbReference>
<dbReference type="AlphaFoldDB" id="A0A0M0KL29"/>
<dbReference type="GO" id="GO:0016491">
    <property type="term" value="F:oxidoreductase activity"/>
    <property type="evidence" value="ECO:0007669"/>
    <property type="project" value="UniProtKB-KW"/>
</dbReference>
<evidence type="ECO:0000256" key="4">
    <source>
        <dbReference type="ARBA" id="ARBA00023002"/>
    </source>
</evidence>
<name>A0A0M0KL29_ALKHA</name>
<protein>
    <submittedName>
        <fullName evidence="6">Pyridine nucleotide-disulfide oxidoreductase</fullName>
    </submittedName>
</protein>
<dbReference type="PRINTS" id="PR00368">
    <property type="entry name" value="FADPNR"/>
</dbReference>
<dbReference type="InterPro" id="IPR023753">
    <property type="entry name" value="FAD/NAD-binding_dom"/>
</dbReference>
<dbReference type="PATRIC" id="fig|136160.3.peg.2818"/>
<evidence type="ECO:0000259" key="5">
    <source>
        <dbReference type="Pfam" id="PF07992"/>
    </source>
</evidence>
<dbReference type="EMBL" id="LILD01000001">
    <property type="protein sequence ID" value="KOO39490.1"/>
    <property type="molecule type" value="Genomic_DNA"/>
</dbReference>
<comment type="cofactor">
    <cofactor evidence="1">
        <name>FAD</name>
        <dbReference type="ChEBI" id="CHEBI:57692"/>
    </cofactor>
</comment>
<comment type="caution">
    <text evidence="6">The sequence shown here is derived from an EMBL/GenBank/DDBJ whole genome shotgun (WGS) entry which is preliminary data.</text>
</comment>
<dbReference type="GeneID" id="87597115"/>
<gene>
    <name evidence="6" type="ORF">AMD02_12000</name>
</gene>
<evidence type="ECO:0000256" key="3">
    <source>
        <dbReference type="ARBA" id="ARBA00022630"/>
    </source>
</evidence>
<dbReference type="PANTHER" id="PTHR48105">
    <property type="entry name" value="THIOREDOXIN REDUCTASE 1-RELATED-RELATED"/>
    <property type="match status" value="1"/>
</dbReference>